<dbReference type="EMBL" id="JACNLK010000052">
    <property type="protein sequence ID" value="MBC8208751.1"/>
    <property type="molecule type" value="Genomic_DNA"/>
</dbReference>
<dbReference type="AlphaFoldDB" id="A0A8J6NBH9"/>
<evidence type="ECO:0000256" key="3">
    <source>
        <dbReference type="PROSITE-ProRule" id="PRU00464"/>
    </source>
</evidence>
<dbReference type="Pfam" id="PF01230">
    <property type="entry name" value="HIT"/>
    <property type="match status" value="1"/>
</dbReference>
<dbReference type="InterPro" id="IPR019808">
    <property type="entry name" value="Histidine_triad_CS"/>
</dbReference>
<accession>A0A8J6NBH9</accession>
<dbReference type="PRINTS" id="PR00332">
    <property type="entry name" value="HISTRIAD"/>
</dbReference>
<reference evidence="5 6" key="1">
    <citation type="submission" date="2020-08" db="EMBL/GenBank/DDBJ databases">
        <title>Bridging the membrane lipid divide: bacteria of the FCB group superphylum have the potential to synthesize archaeal ether lipids.</title>
        <authorList>
            <person name="Villanueva L."/>
            <person name="Von Meijenfeldt F.A.B."/>
            <person name="Westbye A.B."/>
            <person name="Yadav S."/>
            <person name="Hopmans E.C."/>
            <person name="Dutilh B.E."/>
            <person name="Sinninghe Damste J.S."/>
        </authorList>
    </citation>
    <scope>NUCLEOTIDE SEQUENCE [LARGE SCALE GENOMIC DNA]</scope>
    <source>
        <strain evidence="5">NIOZ-UU81</strain>
    </source>
</reference>
<feature type="short sequence motif" description="Histidine triad motif" evidence="2 3">
    <location>
        <begin position="98"/>
        <end position="102"/>
    </location>
</feature>
<name>A0A8J6NBH9_9BACT</name>
<proteinExistence type="predicted"/>
<dbReference type="Gene3D" id="3.30.428.10">
    <property type="entry name" value="HIT-like"/>
    <property type="match status" value="1"/>
</dbReference>
<dbReference type="InterPro" id="IPR001310">
    <property type="entry name" value="Histidine_triad_HIT"/>
</dbReference>
<dbReference type="InterPro" id="IPR011146">
    <property type="entry name" value="HIT-like"/>
</dbReference>
<dbReference type="PANTHER" id="PTHR23089">
    <property type="entry name" value="HISTIDINE TRIAD HIT PROTEIN"/>
    <property type="match status" value="1"/>
</dbReference>
<evidence type="ECO:0000313" key="6">
    <source>
        <dbReference type="Proteomes" id="UP000599024"/>
    </source>
</evidence>
<gene>
    <name evidence="5" type="ORF">H8E79_06255</name>
</gene>
<dbReference type="Proteomes" id="UP000599024">
    <property type="component" value="Unassembled WGS sequence"/>
</dbReference>
<dbReference type="SUPFAM" id="SSF54197">
    <property type="entry name" value="HIT-like"/>
    <property type="match status" value="1"/>
</dbReference>
<dbReference type="GO" id="GO:0003824">
    <property type="term" value="F:catalytic activity"/>
    <property type="evidence" value="ECO:0007669"/>
    <property type="project" value="InterPro"/>
</dbReference>
<dbReference type="PROSITE" id="PS00892">
    <property type="entry name" value="HIT_1"/>
    <property type="match status" value="1"/>
</dbReference>
<dbReference type="CDD" id="cd01276">
    <property type="entry name" value="PKCI_related"/>
    <property type="match status" value="1"/>
</dbReference>
<evidence type="ECO:0000256" key="1">
    <source>
        <dbReference type="PIRSR" id="PIRSR601310-1"/>
    </source>
</evidence>
<organism evidence="5 6">
    <name type="scientific">Candidatus Desulfatifera sulfidica</name>
    <dbReference type="NCBI Taxonomy" id="2841691"/>
    <lineage>
        <taxon>Bacteria</taxon>
        <taxon>Pseudomonadati</taxon>
        <taxon>Thermodesulfobacteriota</taxon>
        <taxon>Desulfobulbia</taxon>
        <taxon>Desulfobulbales</taxon>
        <taxon>Desulfobulbaceae</taxon>
        <taxon>Candidatus Desulfatifera</taxon>
    </lineage>
</organism>
<protein>
    <submittedName>
        <fullName evidence="5">Histidine triad nucleotide-binding protein</fullName>
    </submittedName>
</protein>
<evidence type="ECO:0000259" key="4">
    <source>
        <dbReference type="PROSITE" id="PS51084"/>
    </source>
</evidence>
<dbReference type="InterPro" id="IPR036265">
    <property type="entry name" value="HIT-like_sf"/>
</dbReference>
<evidence type="ECO:0000313" key="5">
    <source>
        <dbReference type="EMBL" id="MBC8208751.1"/>
    </source>
</evidence>
<sequence length="114" mass="12418">MDDNCLFCKIAAGIIPVEKLYEDEEIIAFSDIAPQAPVHFLVIPKKHIAGPAAIGQDDEHLLGRALRVAAQIAKKEGIGDQYRLVTNNGTEAGQTVFHLHLHVLGGRTMQWPPG</sequence>
<feature type="active site" description="Tele-AMP-histidine intermediate" evidence="1">
    <location>
        <position position="100"/>
    </location>
</feature>
<comment type="caution">
    <text evidence="5">The sequence shown here is derived from an EMBL/GenBank/DDBJ whole genome shotgun (WGS) entry which is preliminary data.</text>
</comment>
<feature type="domain" description="HIT" evidence="4">
    <location>
        <begin position="6"/>
        <end position="114"/>
    </location>
</feature>
<dbReference type="PROSITE" id="PS51084">
    <property type="entry name" value="HIT_2"/>
    <property type="match status" value="1"/>
</dbReference>
<evidence type="ECO:0000256" key="2">
    <source>
        <dbReference type="PIRSR" id="PIRSR601310-3"/>
    </source>
</evidence>